<reference evidence="1 2" key="1">
    <citation type="submission" date="2020-07" db="EMBL/GenBank/DDBJ databases">
        <title>Sequencing the genomes of 1000 actinobacteria strains.</title>
        <authorList>
            <person name="Klenk H.-P."/>
        </authorList>
    </citation>
    <scope>NUCLEOTIDE SEQUENCE [LARGE SCALE GENOMIC DNA]</scope>
    <source>
        <strain evidence="1 2">DSM 42178</strain>
    </source>
</reference>
<gene>
    <name evidence="1" type="ORF">FHU37_001023</name>
</gene>
<sequence length="44" mass="4778">MTVTLNHTIVPALDHRRAARFFASITGLEELPPAGRSGHLAPVR</sequence>
<evidence type="ECO:0008006" key="3">
    <source>
        <dbReference type="Google" id="ProtNLM"/>
    </source>
</evidence>
<evidence type="ECO:0000313" key="1">
    <source>
        <dbReference type="EMBL" id="NYI04080.1"/>
    </source>
</evidence>
<dbReference type="Proteomes" id="UP000567795">
    <property type="component" value="Unassembled WGS sequence"/>
</dbReference>
<proteinExistence type="predicted"/>
<protein>
    <recommendedName>
        <fullName evidence="3">VOC family protein</fullName>
    </recommendedName>
</protein>
<dbReference type="EMBL" id="JACBZD010000001">
    <property type="protein sequence ID" value="NYI04080.1"/>
    <property type="molecule type" value="Genomic_DNA"/>
</dbReference>
<dbReference type="AlphaFoldDB" id="A0A852ZS23"/>
<dbReference type="RefSeq" id="WP_281394596.1">
    <property type="nucleotide sequence ID" value="NZ_JACBZD010000001.1"/>
</dbReference>
<name>A0A852ZS23_9ACTN</name>
<accession>A0A852ZS23</accession>
<keyword evidence="2" id="KW-1185">Reference proteome</keyword>
<evidence type="ECO:0000313" key="2">
    <source>
        <dbReference type="Proteomes" id="UP000567795"/>
    </source>
</evidence>
<comment type="caution">
    <text evidence="1">The sequence shown here is derived from an EMBL/GenBank/DDBJ whole genome shotgun (WGS) entry which is preliminary data.</text>
</comment>
<organism evidence="1 2">
    <name type="scientific">Allostreptomyces psammosilenae</name>
    <dbReference type="NCBI Taxonomy" id="1892865"/>
    <lineage>
        <taxon>Bacteria</taxon>
        <taxon>Bacillati</taxon>
        <taxon>Actinomycetota</taxon>
        <taxon>Actinomycetes</taxon>
        <taxon>Kitasatosporales</taxon>
        <taxon>Streptomycetaceae</taxon>
        <taxon>Allostreptomyces</taxon>
    </lineage>
</organism>